<protein>
    <submittedName>
        <fullName evidence="2">Uncharacterized protein</fullName>
    </submittedName>
</protein>
<dbReference type="Proteomes" id="UP000700596">
    <property type="component" value="Unassembled WGS sequence"/>
</dbReference>
<organism evidence="2 3">
    <name type="scientific">Dendryphion nanum</name>
    <dbReference type="NCBI Taxonomy" id="256645"/>
    <lineage>
        <taxon>Eukaryota</taxon>
        <taxon>Fungi</taxon>
        <taxon>Dikarya</taxon>
        <taxon>Ascomycota</taxon>
        <taxon>Pezizomycotina</taxon>
        <taxon>Dothideomycetes</taxon>
        <taxon>Pleosporomycetidae</taxon>
        <taxon>Pleosporales</taxon>
        <taxon>Torulaceae</taxon>
        <taxon>Dendryphion</taxon>
    </lineage>
</organism>
<dbReference type="AlphaFoldDB" id="A0A9P9IM11"/>
<evidence type="ECO:0000256" key="1">
    <source>
        <dbReference type="SAM" id="MobiDB-lite"/>
    </source>
</evidence>
<name>A0A9P9IM11_9PLEO</name>
<sequence>MSLFPDPNDRHATREPPSATRPPHLNGTVCGCQSGSGCNHELGGDEVGDDHGEGASITSLETLVASNNSEADEIFPPSPDSPEQQFELELFEVQQLSPWEMASFEEIRARFGDSSNRFDRMSRIQQILGLGDDDAPDSLKNEAFESGEHSVVVSEKESIRGMSPGPGIGTWAEGWTGGLNLELGLKKYYFIVSPLRLTPQRRNCRGLVASHLIIGDGASSSELSNSFIEEDFH</sequence>
<feature type="region of interest" description="Disordered" evidence="1">
    <location>
        <begin position="64"/>
        <end position="83"/>
    </location>
</feature>
<evidence type="ECO:0000313" key="3">
    <source>
        <dbReference type="Proteomes" id="UP000700596"/>
    </source>
</evidence>
<gene>
    <name evidence="2" type="ORF">B0J11DRAFT_329908</name>
</gene>
<comment type="caution">
    <text evidence="2">The sequence shown here is derived from an EMBL/GenBank/DDBJ whole genome shotgun (WGS) entry which is preliminary data.</text>
</comment>
<feature type="region of interest" description="Disordered" evidence="1">
    <location>
        <begin position="1"/>
        <end position="57"/>
    </location>
</feature>
<keyword evidence="3" id="KW-1185">Reference proteome</keyword>
<evidence type="ECO:0000313" key="2">
    <source>
        <dbReference type="EMBL" id="KAH7124070.1"/>
    </source>
</evidence>
<proteinExistence type="predicted"/>
<dbReference type="OrthoDB" id="3761807at2759"/>
<reference evidence="2" key="1">
    <citation type="journal article" date="2021" name="Nat. Commun.">
        <title>Genetic determinants of endophytism in the Arabidopsis root mycobiome.</title>
        <authorList>
            <person name="Mesny F."/>
            <person name="Miyauchi S."/>
            <person name="Thiergart T."/>
            <person name="Pickel B."/>
            <person name="Atanasova L."/>
            <person name="Karlsson M."/>
            <person name="Huettel B."/>
            <person name="Barry K.W."/>
            <person name="Haridas S."/>
            <person name="Chen C."/>
            <person name="Bauer D."/>
            <person name="Andreopoulos W."/>
            <person name="Pangilinan J."/>
            <person name="LaButti K."/>
            <person name="Riley R."/>
            <person name="Lipzen A."/>
            <person name="Clum A."/>
            <person name="Drula E."/>
            <person name="Henrissat B."/>
            <person name="Kohler A."/>
            <person name="Grigoriev I.V."/>
            <person name="Martin F.M."/>
            <person name="Hacquard S."/>
        </authorList>
    </citation>
    <scope>NUCLEOTIDE SEQUENCE</scope>
    <source>
        <strain evidence="2">MPI-CAGE-CH-0243</strain>
    </source>
</reference>
<dbReference type="EMBL" id="JAGMWT010000008">
    <property type="protein sequence ID" value="KAH7124070.1"/>
    <property type="molecule type" value="Genomic_DNA"/>
</dbReference>
<accession>A0A9P9IM11</accession>